<dbReference type="AlphaFoldDB" id="A0A2N6T3W2"/>
<feature type="transmembrane region" description="Helical" evidence="1">
    <location>
        <begin position="137"/>
        <end position="158"/>
    </location>
</feature>
<evidence type="ECO:0000313" key="3">
    <source>
        <dbReference type="Proteomes" id="UP000235836"/>
    </source>
</evidence>
<reference evidence="2 3" key="1">
    <citation type="submission" date="2017-09" db="EMBL/GenBank/DDBJ databases">
        <title>Bacterial strain isolated from the female urinary microbiota.</title>
        <authorList>
            <person name="Thomas-White K."/>
            <person name="Kumar N."/>
            <person name="Forster S."/>
            <person name="Putonti C."/>
            <person name="Lawley T."/>
            <person name="Wolfe A.J."/>
        </authorList>
    </citation>
    <scope>NUCLEOTIDE SEQUENCE [LARGE SCALE GENOMIC DNA]</scope>
    <source>
        <strain evidence="2 3">UMB0792</strain>
    </source>
</reference>
<proteinExistence type="predicted"/>
<feature type="transmembrane region" description="Helical" evidence="1">
    <location>
        <begin position="223"/>
        <end position="241"/>
    </location>
</feature>
<comment type="caution">
    <text evidence="2">The sequence shown here is derived from an EMBL/GenBank/DDBJ whole genome shotgun (WGS) entry which is preliminary data.</text>
</comment>
<evidence type="ECO:0008006" key="4">
    <source>
        <dbReference type="Google" id="ProtNLM"/>
    </source>
</evidence>
<name>A0A2N6T3W2_9CORY</name>
<evidence type="ECO:0000313" key="2">
    <source>
        <dbReference type="EMBL" id="PMC64019.1"/>
    </source>
</evidence>
<dbReference type="RefSeq" id="WP_102724188.1">
    <property type="nucleotide sequence ID" value="NZ_PNHG01000011.1"/>
</dbReference>
<dbReference type="EMBL" id="PNHG01000011">
    <property type="protein sequence ID" value="PMC64019.1"/>
    <property type="molecule type" value="Genomic_DNA"/>
</dbReference>
<keyword evidence="1" id="KW-1133">Transmembrane helix</keyword>
<protein>
    <recommendedName>
        <fullName evidence="4">DUF1648 domain-containing protein</fullName>
    </recommendedName>
</protein>
<keyword evidence="1" id="KW-0472">Membrane</keyword>
<feature type="transmembrane region" description="Helical" evidence="1">
    <location>
        <begin position="111"/>
        <end position="131"/>
    </location>
</feature>
<keyword evidence="1" id="KW-0812">Transmembrane</keyword>
<sequence length="242" mass="26515">MSSRPIYGVAVAFALFSFALIVLNIDAAPDNIPVHVGPGGEVDRTEPKSIPAATFGVWYSVLFLVLVAISAPRPSFAHIRVPVATDDPVIPFSNTAADKAATLLRITERSLAWLALATVVPMCLMQFTLTFPAYRGYLTAAIIVLIASIVAALGYTFVQISRWPNQLEAMPTDDEERARQKHFGFGGGMGFYNEPKDPMVTWVSPFNQTKVDLNWAHAPVKRYIFTLVALLVVLMVAPFLTF</sequence>
<organism evidence="2 3">
    <name type="scientific">Corynebacterium tuscaniense</name>
    <dbReference type="NCBI Taxonomy" id="302449"/>
    <lineage>
        <taxon>Bacteria</taxon>
        <taxon>Bacillati</taxon>
        <taxon>Actinomycetota</taxon>
        <taxon>Actinomycetes</taxon>
        <taxon>Mycobacteriales</taxon>
        <taxon>Corynebacteriaceae</taxon>
        <taxon>Corynebacterium</taxon>
    </lineage>
</organism>
<gene>
    <name evidence="2" type="ORF">CJ203_07875</name>
</gene>
<accession>A0A2N6T3W2</accession>
<dbReference type="Proteomes" id="UP000235836">
    <property type="component" value="Unassembled WGS sequence"/>
</dbReference>
<evidence type="ECO:0000256" key="1">
    <source>
        <dbReference type="SAM" id="Phobius"/>
    </source>
</evidence>
<keyword evidence="3" id="KW-1185">Reference proteome</keyword>
<feature type="transmembrane region" description="Helical" evidence="1">
    <location>
        <begin position="51"/>
        <end position="71"/>
    </location>
</feature>